<gene>
    <name evidence="1" type="ORF">D6D85_11745</name>
</gene>
<protein>
    <submittedName>
        <fullName evidence="1">Uncharacterized protein</fullName>
    </submittedName>
</protein>
<evidence type="ECO:0000313" key="2">
    <source>
        <dbReference type="Proteomes" id="UP000277582"/>
    </source>
</evidence>
<dbReference type="RefSeq" id="WP_125672149.1">
    <property type="nucleotide sequence ID" value="NZ_RCOS01000132.1"/>
</dbReference>
<keyword evidence="2" id="KW-1185">Reference proteome</keyword>
<evidence type="ECO:0000313" key="1">
    <source>
        <dbReference type="EMBL" id="RSN72957.1"/>
    </source>
</evidence>
<dbReference type="Proteomes" id="UP000277582">
    <property type="component" value="Unassembled WGS sequence"/>
</dbReference>
<accession>A0A3R9PCZ3</accession>
<comment type="caution">
    <text evidence="1">The sequence shown here is derived from an EMBL/GenBank/DDBJ whole genome shotgun (WGS) entry which is preliminary data.</text>
</comment>
<organism evidence="1 2">
    <name type="scientific">Candidatus Methanodesulfokora washburnensis</name>
    <dbReference type="NCBI Taxonomy" id="2478471"/>
    <lineage>
        <taxon>Archaea</taxon>
        <taxon>Thermoproteota</taxon>
        <taxon>Candidatus Korarchaeia</taxon>
        <taxon>Candidatus Korarchaeia incertae sedis</taxon>
        <taxon>Candidatus Methanodesulfokora</taxon>
    </lineage>
</organism>
<proteinExistence type="predicted"/>
<sequence>MSFLLTYTKEGRTKELTQLKELLQEDILLEISPFLGYFPKGLATDSTGVKAETGNYVIPSFIANCREAYFEASLLQLTGGTVAIELYDATSGAVIASITLSATSYRSRTSNIIGSLIAGHEVRARFNVTTAGAAGSVGGDCDLRLIFKF</sequence>
<reference evidence="1 2" key="1">
    <citation type="submission" date="2018-10" db="EMBL/GenBank/DDBJ databases">
        <title>Co-occurring genomic capacity for anaerobic methane metabolism and dissimilatory sulfite reduction discovered in the Korarchaeota.</title>
        <authorList>
            <person name="Mckay L.J."/>
            <person name="Dlakic M."/>
            <person name="Fields M.W."/>
            <person name="Delmont T.O."/>
            <person name="Eren A.M."/>
            <person name="Jay Z.J."/>
            <person name="Klingelsmith K.B."/>
            <person name="Rusch D.B."/>
            <person name="Inskeep W.P."/>
        </authorList>
    </citation>
    <scope>NUCLEOTIDE SEQUENCE [LARGE SCALE GENOMIC DNA]</scope>
    <source>
        <strain evidence="1 2">MDKW</strain>
    </source>
</reference>
<name>A0A3R9PCZ3_9CREN</name>
<dbReference type="EMBL" id="RCOS01000132">
    <property type="protein sequence ID" value="RSN72957.1"/>
    <property type="molecule type" value="Genomic_DNA"/>
</dbReference>
<dbReference type="AlphaFoldDB" id="A0A3R9PCZ3"/>